<protein>
    <submittedName>
        <fullName evidence="2">Secondary thiamine-phosphate synthase enzyme</fullName>
    </submittedName>
</protein>
<comment type="similarity">
    <text evidence="1">Belongs to the UPF0047 family.</text>
</comment>
<evidence type="ECO:0000256" key="1">
    <source>
        <dbReference type="ARBA" id="ARBA00005534"/>
    </source>
</evidence>
<comment type="caution">
    <text evidence="2">The sequence shown here is derived from an EMBL/GenBank/DDBJ whole genome shotgun (WGS) entry which is preliminary data.</text>
</comment>
<dbReference type="Proteomes" id="UP000292027">
    <property type="component" value="Unassembled WGS sequence"/>
</dbReference>
<dbReference type="RefSeq" id="WP_130447211.1">
    <property type="nucleotide sequence ID" value="NZ_SHKR01000014.1"/>
</dbReference>
<dbReference type="PIRSF" id="PIRSF004681">
    <property type="entry name" value="UCP004681"/>
    <property type="match status" value="1"/>
</dbReference>
<dbReference type="PANTHER" id="PTHR30615">
    <property type="entry name" value="UNCHARACTERIZED PROTEIN YJBQ-RELATED"/>
    <property type="match status" value="1"/>
</dbReference>
<dbReference type="Pfam" id="PF01894">
    <property type="entry name" value="YjbQ"/>
    <property type="match status" value="1"/>
</dbReference>
<dbReference type="Gene3D" id="2.60.120.460">
    <property type="entry name" value="YjbQ-like"/>
    <property type="match status" value="1"/>
</dbReference>
<dbReference type="OrthoDB" id="9801725at2"/>
<dbReference type="InterPro" id="IPR001602">
    <property type="entry name" value="UPF0047_YjbQ-like"/>
</dbReference>
<dbReference type="EMBL" id="SHKR01000014">
    <property type="protein sequence ID" value="RZU12638.1"/>
    <property type="molecule type" value="Genomic_DNA"/>
</dbReference>
<keyword evidence="3" id="KW-1185">Reference proteome</keyword>
<dbReference type="InterPro" id="IPR035917">
    <property type="entry name" value="YjbQ-like_sf"/>
</dbReference>
<sequence length="134" mass="14507">MDSVVLDVHTGAREVVMDLTSRCEQFVSGRGDGLLHVFVPHATAGVAVLETGAGSDSDLLAVLEDLLPRDFDWRHRHGSPGHGRDHVLPALIPPYATVPVLAGRLTLGTWQSICLVDTNRDNPDRHVRLSFLAG</sequence>
<gene>
    <name evidence="2" type="ORF">EV645_5911</name>
</gene>
<organism evidence="2 3">
    <name type="scientific">Kribbella rubisoli</name>
    <dbReference type="NCBI Taxonomy" id="3075929"/>
    <lineage>
        <taxon>Bacteria</taxon>
        <taxon>Bacillati</taxon>
        <taxon>Actinomycetota</taxon>
        <taxon>Actinomycetes</taxon>
        <taxon>Propionibacteriales</taxon>
        <taxon>Kribbellaceae</taxon>
        <taxon>Kribbella</taxon>
    </lineage>
</organism>
<evidence type="ECO:0000313" key="3">
    <source>
        <dbReference type="Proteomes" id="UP000292027"/>
    </source>
</evidence>
<accession>A0A4Q7WS18</accession>
<proteinExistence type="inferred from homology"/>
<dbReference type="SUPFAM" id="SSF111038">
    <property type="entry name" value="YjbQ-like"/>
    <property type="match status" value="1"/>
</dbReference>
<reference evidence="2 3" key="1">
    <citation type="journal article" date="2015" name="Stand. Genomic Sci.">
        <title>Genomic Encyclopedia of Bacterial and Archaeal Type Strains, Phase III: the genomes of soil and plant-associated and newly described type strains.</title>
        <authorList>
            <person name="Whitman W.B."/>
            <person name="Woyke T."/>
            <person name="Klenk H.P."/>
            <person name="Zhou Y."/>
            <person name="Lilburn T.G."/>
            <person name="Beck B.J."/>
            <person name="De Vos P."/>
            <person name="Vandamme P."/>
            <person name="Eisen J.A."/>
            <person name="Garrity G."/>
            <person name="Hugenholtz P."/>
            <person name="Kyrpides N.C."/>
        </authorList>
    </citation>
    <scope>NUCLEOTIDE SEQUENCE [LARGE SCALE GENOMIC DNA]</scope>
    <source>
        <strain evidence="2 3">VKM Ac-2540</strain>
    </source>
</reference>
<evidence type="ECO:0000313" key="2">
    <source>
        <dbReference type="EMBL" id="RZU12638.1"/>
    </source>
</evidence>
<dbReference type="PANTHER" id="PTHR30615:SF8">
    <property type="entry name" value="UPF0047 PROTEIN C4A8.02C"/>
    <property type="match status" value="1"/>
</dbReference>
<dbReference type="AlphaFoldDB" id="A0A4Q7WS18"/>
<name>A0A4Q7WS18_9ACTN</name>